<reference evidence="9 10" key="1">
    <citation type="submission" date="2017-06" db="EMBL/GenBank/DDBJ databases">
        <title>Investigating the central metabolism of Clostridium thermosuccinogenes.</title>
        <authorList>
            <person name="Koendjbiharie J.G."/>
            <person name="van Kranenburg R."/>
        </authorList>
    </citation>
    <scope>NUCLEOTIDE SEQUENCE [LARGE SCALE GENOMIC DNA]</scope>
    <source>
        <strain evidence="9 10">DSM 5806</strain>
    </source>
</reference>
<comment type="similarity">
    <text evidence="2 7">Belongs to the PhoU family.</text>
</comment>
<evidence type="ECO:0000256" key="6">
    <source>
        <dbReference type="ARBA" id="ARBA00022592"/>
    </source>
</evidence>
<dbReference type="PIRSF" id="PIRSF003107">
    <property type="entry name" value="PhoU"/>
    <property type="match status" value="1"/>
</dbReference>
<dbReference type="PANTHER" id="PTHR42930:SF3">
    <property type="entry name" value="PHOSPHATE-SPECIFIC TRANSPORT SYSTEM ACCESSORY PROTEIN PHOU"/>
    <property type="match status" value="1"/>
</dbReference>
<dbReference type="RefSeq" id="WP_103079864.1">
    <property type="nucleotide sequence ID" value="NZ_CP021850.1"/>
</dbReference>
<evidence type="ECO:0000259" key="8">
    <source>
        <dbReference type="Pfam" id="PF01895"/>
    </source>
</evidence>
<protein>
    <recommendedName>
        <fullName evidence="7">Phosphate-specific transport system accessory protein PhoU</fullName>
    </recommendedName>
</protein>
<accession>A0A2K2FS79</accession>
<dbReference type="InterPro" id="IPR038078">
    <property type="entry name" value="PhoU-like_sf"/>
</dbReference>
<dbReference type="GO" id="GO:0005737">
    <property type="term" value="C:cytoplasm"/>
    <property type="evidence" value="ECO:0007669"/>
    <property type="project" value="UniProtKB-SubCell"/>
</dbReference>
<evidence type="ECO:0000256" key="2">
    <source>
        <dbReference type="ARBA" id="ARBA00008107"/>
    </source>
</evidence>
<name>A0A2K2FS79_9CLOT</name>
<dbReference type="Proteomes" id="UP000236151">
    <property type="component" value="Unassembled WGS sequence"/>
</dbReference>
<comment type="caution">
    <text evidence="9">The sequence shown here is derived from an EMBL/GenBank/DDBJ whole genome shotgun (WGS) entry which is preliminary data.</text>
</comment>
<dbReference type="NCBIfam" id="TIGR02135">
    <property type="entry name" value="phoU_full"/>
    <property type="match status" value="1"/>
</dbReference>
<dbReference type="Pfam" id="PF01895">
    <property type="entry name" value="PhoU"/>
    <property type="match status" value="2"/>
</dbReference>
<comment type="subcellular location">
    <subcellularLocation>
        <location evidence="1 7">Cytoplasm</location>
    </subcellularLocation>
</comment>
<dbReference type="Gene3D" id="1.20.58.220">
    <property type="entry name" value="Phosphate transport system protein phou homolog 2, domain 2"/>
    <property type="match status" value="1"/>
</dbReference>
<dbReference type="AlphaFoldDB" id="A0A2K2FS79"/>
<evidence type="ECO:0000313" key="10">
    <source>
        <dbReference type="Proteomes" id="UP000236151"/>
    </source>
</evidence>
<dbReference type="GO" id="GO:0030643">
    <property type="term" value="P:intracellular phosphate ion homeostasis"/>
    <property type="evidence" value="ECO:0007669"/>
    <property type="project" value="InterPro"/>
</dbReference>
<dbReference type="InterPro" id="IPR028366">
    <property type="entry name" value="PhoU"/>
</dbReference>
<feature type="domain" description="PhoU" evidence="8">
    <location>
        <begin position="121"/>
        <end position="205"/>
    </location>
</feature>
<dbReference type="EMBL" id="NIOJ01000001">
    <property type="protein sequence ID" value="PNU01636.1"/>
    <property type="molecule type" value="Genomic_DNA"/>
</dbReference>
<dbReference type="GO" id="GO:0006817">
    <property type="term" value="P:phosphate ion transport"/>
    <property type="evidence" value="ECO:0007669"/>
    <property type="project" value="UniProtKB-KW"/>
</dbReference>
<dbReference type="FunFam" id="1.20.58.220:FF:000004">
    <property type="entry name" value="Phosphate-specific transport system accessory protein PhoU"/>
    <property type="match status" value="1"/>
</dbReference>
<dbReference type="KEGG" id="cthd:CDO33_16220"/>
<comment type="function">
    <text evidence="7">Plays a role in the regulation of phosphate uptake.</text>
</comment>
<dbReference type="GO" id="GO:0045936">
    <property type="term" value="P:negative regulation of phosphate metabolic process"/>
    <property type="evidence" value="ECO:0007669"/>
    <property type="project" value="InterPro"/>
</dbReference>
<evidence type="ECO:0000313" key="9">
    <source>
        <dbReference type="EMBL" id="PNU01636.1"/>
    </source>
</evidence>
<evidence type="ECO:0000256" key="3">
    <source>
        <dbReference type="ARBA" id="ARBA00011738"/>
    </source>
</evidence>
<organism evidence="9 10">
    <name type="scientific">Clostridium thermosuccinogenes</name>
    <dbReference type="NCBI Taxonomy" id="84032"/>
    <lineage>
        <taxon>Bacteria</taxon>
        <taxon>Bacillati</taxon>
        <taxon>Bacillota</taxon>
        <taxon>Clostridia</taxon>
        <taxon>Eubacteriales</taxon>
        <taxon>Clostridiaceae</taxon>
        <taxon>Clostridium</taxon>
    </lineage>
</organism>
<proteinExistence type="inferred from homology"/>
<evidence type="ECO:0000256" key="7">
    <source>
        <dbReference type="PIRNR" id="PIRNR003107"/>
    </source>
</evidence>
<evidence type="ECO:0000256" key="5">
    <source>
        <dbReference type="ARBA" id="ARBA00022490"/>
    </source>
</evidence>
<comment type="subunit">
    <text evidence="3 7">Homodimer.</text>
</comment>
<dbReference type="SUPFAM" id="SSF109755">
    <property type="entry name" value="PhoU-like"/>
    <property type="match status" value="1"/>
</dbReference>
<evidence type="ECO:0000256" key="1">
    <source>
        <dbReference type="ARBA" id="ARBA00004496"/>
    </source>
</evidence>
<keyword evidence="6 7" id="KW-0592">Phosphate transport</keyword>
<keyword evidence="4 7" id="KW-0813">Transport</keyword>
<gene>
    <name evidence="9" type="primary">phoU</name>
    <name evidence="9" type="ORF">CDQ84_00230</name>
</gene>
<dbReference type="OrthoDB" id="9814256at2"/>
<keyword evidence="5 7" id="KW-0963">Cytoplasm</keyword>
<feature type="domain" description="PhoU" evidence="8">
    <location>
        <begin position="17"/>
        <end position="104"/>
    </location>
</feature>
<dbReference type="PANTHER" id="PTHR42930">
    <property type="entry name" value="PHOSPHATE-SPECIFIC TRANSPORT SYSTEM ACCESSORY PROTEIN PHOU"/>
    <property type="match status" value="1"/>
</dbReference>
<sequence>MTRHHFDKELEELHHELIRMGSMVEESIENAIYALKKQDIELAKKVLDNDDAIDAQEKKIERICLMLIARQQPLAKDLRVISTALKIITDMERIADHSSDICEITLRMANERYVMPLIDIPLMAEKAKQMVNKAIDAYVKRDVELAKEVCASDDAVDELFSKITFEVTSIMRNNSEAVEQCVDFILIAKYLERMADHATNIGEWVIFSVTGEHMHLN</sequence>
<dbReference type="InterPro" id="IPR026022">
    <property type="entry name" value="PhoU_dom"/>
</dbReference>
<keyword evidence="10" id="KW-1185">Reference proteome</keyword>
<evidence type="ECO:0000256" key="4">
    <source>
        <dbReference type="ARBA" id="ARBA00022448"/>
    </source>
</evidence>